<proteinExistence type="predicted"/>
<keyword evidence="5" id="KW-0648">Protein biosynthesis</keyword>
<feature type="domain" description="HTH TFE/IIEalpha-type" evidence="4">
    <location>
        <begin position="4"/>
        <end position="95"/>
    </location>
</feature>
<protein>
    <submittedName>
        <fullName evidence="5">Related to transcription initiation factor IIE chain TFA1</fullName>
    </submittedName>
</protein>
<dbReference type="EMBL" id="ONZQ02000002">
    <property type="protein sequence ID" value="SPN98849.1"/>
    <property type="molecule type" value="Genomic_DNA"/>
</dbReference>
<dbReference type="PROSITE" id="PS51344">
    <property type="entry name" value="HTH_TFE_IIE"/>
    <property type="match status" value="1"/>
</dbReference>
<dbReference type="Proteomes" id="UP001187682">
    <property type="component" value="Unassembled WGS sequence"/>
</dbReference>
<dbReference type="Pfam" id="PF02002">
    <property type="entry name" value="TFIIE_alpha"/>
    <property type="match status" value="1"/>
</dbReference>
<keyword evidence="1" id="KW-0805">Transcription regulation</keyword>
<dbReference type="GO" id="GO:0003743">
    <property type="term" value="F:translation initiation factor activity"/>
    <property type="evidence" value="ECO:0007669"/>
    <property type="project" value="UniProtKB-KW"/>
</dbReference>
<keyword evidence="2" id="KW-0804">Transcription</keyword>
<accession>A0AAE8MTH6</accession>
<dbReference type="InterPro" id="IPR024550">
    <property type="entry name" value="TFIIEa/SarR/Rpc3_HTH_dom"/>
</dbReference>
<keyword evidence="5" id="KW-0396">Initiation factor</keyword>
<comment type="caution">
    <text evidence="5">The sequence shown here is derived from an EMBL/GenBank/DDBJ whole genome shotgun (WGS) entry which is preliminary data.</text>
</comment>
<feature type="compositionally biased region" description="Acidic residues" evidence="3">
    <location>
        <begin position="332"/>
        <end position="353"/>
    </location>
</feature>
<dbReference type="SUPFAM" id="SSF57783">
    <property type="entry name" value="Zinc beta-ribbon"/>
    <property type="match status" value="1"/>
</dbReference>
<dbReference type="PANTHER" id="PTHR13097">
    <property type="entry name" value="TRANSCRIPTION INITIATION FACTOR IIE, ALPHA SUBUNIT"/>
    <property type="match status" value="1"/>
</dbReference>
<evidence type="ECO:0000313" key="5">
    <source>
        <dbReference type="EMBL" id="SPN98849.1"/>
    </source>
</evidence>
<dbReference type="GO" id="GO:0005673">
    <property type="term" value="C:transcription factor TFIIE complex"/>
    <property type="evidence" value="ECO:0007669"/>
    <property type="project" value="TreeGrafter"/>
</dbReference>
<dbReference type="InterPro" id="IPR039997">
    <property type="entry name" value="TFE"/>
</dbReference>
<dbReference type="InterPro" id="IPR017919">
    <property type="entry name" value="TFIIE/TFIIEa_HTH"/>
</dbReference>
<feature type="compositionally biased region" description="Acidic residues" evidence="3">
    <location>
        <begin position="403"/>
        <end position="418"/>
    </location>
</feature>
<evidence type="ECO:0000256" key="3">
    <source>
        <dbReference type="SAM" id="MobiDB-lite"/>
    </source>
</evidence>
<evidence type="ECO:0000259" key="4">
    <source>
        <dbReference type="PROSITE" id="PS51344"/>
    </source>
</evidence>
<dbReference type="SMART" id="SM00531">
    <property type="entry name" value="TFIIE"/>
    <property type="match status" value="1"/>
</dbReference>
<gene>
    <name evidence="5" type="ORF">DNG_01890</name>
</gene>
<dbReference type="InterPro" id="IPR002853">
    <property type="entry name" value="TFIIE_asu"/>
</dbReference>
<evidence type="ECO:0000256" key="1">
    <source>
        <dbReference type="ARBA" id="ARBA00023015"/>
    </source>
</evidence>
<evidence type="ECO:0000256" key="2">
    <source>
        <dbReference type="ARBA" id="ARBA00023163"/>
    </source>
</evidence>
<dbReference type="GO" id="GO:0006367">
    <property type="term" value="P:transcription initiation at RNA polymerase II promoter"/>
    <property type="evidence" value="ECO:0007669"/>
    <property type="project" value="InterPro"/>
</dbReference>
<feature type="region of interest" description="Disordered" evidence="3">
    <location>
        <begin position="325"/>
        <end position="418"/>
    </location>
</feature>
<evidence type="ECO:0000313" key="6">
    <source>
        <dbReference type="Proteomes" id="UP001187682"/>
    </source>
</evidence>
<keyword evidence="6" id="KW-1185">Reference proteome</keyword>
<sequence length="418" mass="46470">MDLAQTLLKMVTRAFYDTRQIIAVDAVMTHSCLRDDELAYLASLNTKDLHKLVAKLKEERLMHQFNRPEMREGQLRPVTRIYYYIDYRQAIDAIKWRVYNITKDIQGSTVPASEKKEYFCNRCQSEWTQMEVLDSFGPNGFVCHRCEGPLVHDLDRNSAGHEQSTRLNNQFKFVTDLLQQIDQVHVPDNTFEVAMSNARPVVRDATNPGVKSVPIDPATMRPTAVKGLTNVGPKSMAVNISSADGPSEAEKAAELARKEKIAAQNALPSWMTNSTITGESYSARELGSTDLGKKEELDFKDTTLTQQAAGESNHKDIDDLFARLKAEQEQKELEEEEYGTDDEEDEDDEDNFEDVVPVTGVNSSVGTPSGMGAGAGQTPASGNGDVDGERPAKKVKVASPVPPEEEEESDEDVEFEDA</sequence>
<organism evidence="5 6">
    <name type="scientific">Cephalotrichum gorgonifer</name>
    <dbReference type="NCBI Taxonomy" id="2041049"/>
    <lineage>
        <taxon>Eukaryota</taxon>
        <taxon>Fungi</taxon>
        <taxon>Dikarya</taxon>
        <taxon>Ascomycota</taxon>
        <taxon>Pezizomycotina</taxon>
        <taxon>Sordariomycetes</taxon>
        <taxon>Hypocreomycetidae</taxon>
        <taxon>Microascales</taxon>
        <taxon>Microascaceae</taxon>
        <taxon>Cephalotrichum</taxon>
    </lineage>
</organism>
<dbReference type="PANTHER" id="PTHR13097:SF7">
    <property type="entry name" value="GENERAL TRANSCRIPTION FACTOR IIE SUBUNIT 1"/>
    <property type="match status" value="1"/>
</dbReference>
<name>A0AAE8MTH6_9PEZI</name>
<reference evidence="5" key="1">
    <citation type="submission" date="2018-03" db="EMBL/GenBank/DDBJ databases">
        <authorList>
            <person name="Guldener U."/>
        </authorList>
    </citation>
    <scope>NUCLEOTIDE SEQUENCE</scope>
</reference>
<dbReference type="AlphaFoldDB" id="A0AAE8MTH6"/>